<feature type="region of interest" description="Disordered" evidence="3">
    <location>
        <begin position="1"/>
        <end position="39"/>
    </location>
</feature>
<reference evidence="5" key="2">
    <citation type="submission" date="2023-02" db="EMBL/GenBank/DDBJ databases">
        <authorList>
            <person name="Sun Q."/>
            <person name="Mori K."/>
        </authorList>
    </citation>
    <scope>NUCLEOTIDE SEQUENCE</scope>
    <source>
        <strain evidence="5">NBRC 112290</strain>
    </source>
</reference>
<feature type="domain" description="Pirin N-terminal" evidence="4">
    <location>
        <begin position="63"/>
        <end position="156"/>
    </location>
</feature>
<dbReference type="Proteomes" id="UP001157161">
    <property type="component" value="Unassembled WGS sequence"/>
</dbReference>
<dbReference type="AlphaFoldDB" id="A0AA37UGK8"/>
<comment type="similarity">
    <text evidence="1 2">Belongs to the pirin family.</text>
</comment>
<dbReference type="SUPFAM" id="SSF51182">
    <property type="entry name" value="RmlC-like cupins"/>
    <property type="match status" value="1"/>
</dbReference>
<reference evidence="5" key="1">
    <citation type="journal article" date="2014" name="Int. J. Syst. Evol. Microbiol.">
        <title>Complete genome sequence of Corynebacterium casei LMG S-19264T (=DSM 44701T), isolated from a smear-ripened cheese.</title>
        <authorList>
            <consortium name="US DOE Joint Genome Institute (JGI-PGF)"/>
            <person name="Walter F."/>
            <person name="Albersmeier A."/>
            <person name="Kalinowski J."/>
            <person name="Ruckert C."/>
        </authorList>
    </citation>
    <scope>NUCLEOTIDE SEQUENCE</scope>
    <source>
        <strain evidence="5">NBRC 112290</strain>
    </source>
</reference>
<accession>A0AA37UGK8</accession>
<gene>
    <name evidence="5" type="ORF">GCM10025875_02350</name>
</gene>
<evidence type="ECO:0000256" key="2">
    <source>
        <dbReference type="RuleBase" id="RU003457"/>
    </source>
</evidence>
<sequence>MVLTTACAGHLGPGTTEGGWSRDESRGTTPEQDCPADAARTPVLERHEARDVPLGGLRGAVVSRTLPQRDLSTVGAWCFLDAFTPGEVPMNVLPHPHIGLQTVTWPLAGRMLHRDSLGSEQVLVPGELNLMTSGDGVAHSEFMVDGAGARGLQLWVALPDHARRTDAAFDHIADLPVLERSGHRVTVIIGEHDGATSPARVHSPLLGLQVDVDPGAEVALPCGPISNTPCR</sequence>
<dbReference type="PANTHER" id="PTHR13903:SF8">
    <property type="entry name" value="PIRIN"/>
    <property type="match status" value="1"/>
</dbReference>
<dbReference type="Pfam" id="PF02678">
    <property type="entry name" value="Pirin"/>
    <property type="match status" value="1"/>
</dbReference>
<dbReference type="InterPro" id="IPR003829">
    <property type="entry name" value="Pirin_N_dom"/>
</dbReference>
<evidence type="ECO:0000256" key="3">
    <source>
        <dbReference type="SAM" id="MobiDB-lite"/>
    </source>
</evidence>
<comment type="caution">
    <text evidence="5">The sequence shown here is derived from an EMBL/GenBank/DDBJ whole genome shotgun (WGS) entry which is preliminary data.</text>
</comment>
<organism evidence="5 6">
    <name type="scientific">Litorihabitans aurantiacus</name>
    <dbReference type="NCBI Taxonomy" id="1930061"/>
    <lineage>
        <taxon>Bacteria</taxon>
        <taxon>Bacillati</taxon>
        <taxon>Actinomycetota</taxon>
        <taxon>Actinomycetes</taxon>
        <taxon>Micrococcales</taxon>
        <taxon>Beutenbergiaceae</taxon>
        <taxon>Litorihabitans</taxon>
    </lineage>
</organism>
<dbReference type="PANTHER" id="PTHR13903">
    <property type="entry name" value="PIRIN-RELATED"/>
    <property type="match status" value="1"/>
</dbReference>
<dbReference type="InterPro" id="IPR011051">
    <property type="entry name" value="RmlC_Cupin_sf"/>
</dbReference>
<keyword evidence="6" id="KW-1185">Reference proteome</keyword>
<dbReference type="Gene3D" id="2.60.120.10">
    <property type="entry name" value="Jelly Rolls"/>
    <property type="match status" value="1"/>
</dbReference>
<evidence type="ECO:0000313" key="6">
    <source>
        <dbReference type="Proteomes" id="UP001157161"/>
    </source>
</evidence>
<name>A0AA37UGK8_9MICO</name>
<proteinExistence type="inferred from homology"/>
<evidence type="ECO:0000313" key="5">
    <source>
        <dbReference type="EMBL" id="GMA30243.1"/>
    </source>
</evidence>
<evidence type="ECO:0000256" key="1">
    <source>
        <dbReference type="ARBA" id="ARBA00008416"/>
    </source>
</evidence>
<dbReference type="EMBL" id="BSUM01000001">
    <property type="protein sequence ID" value="GMA30243.1"/>
    <property type="molecule type" value="Genomic_DNA"/>
</dbReference>
<dbReference type="InterPro" id="IPR014710">
    <property type="entry name" value="RmlC-like_jellyroll"/>
</dbReference>
<protein>
    <recommendedName>
        <fullName evidence="4">Pirin N-terminal domain-containing protein</fullName>
    </recommendedName>
</protein>
<dbReference type="InterPro" id="IPR012093">
    <property type="entry name" value="Pirin"/>
</dbReference>
<evidence type="ECO:0000259" key="4">
    <source>
        <dbReference type="Pfam" id="PF02678"/>
    </source>
</evidence>